<dbReference type="Proteomes" id="UP000007517">
    <property type="component" value="Chromosome"/>
</dbReference>
<dbReference type="KEGG" id="bsd:BLASA_3037"/>
<dbReference type="EMBL" id="FO117623">
    <property type="protein sequence ID" value="CCG03908.1"/>
    <property type="molecule type" value="Genomic_DNA"/>
</dbReference>
<sequence length="180" mass="20169">MSRSGSGAIRNTDLLAIYCNDHLAASVGGIELVKRMVGVHRGSSYEEPLRKLLDELREENESVQILMVALGLPRRHYKQLGLWIGEKVSRVKLNGRLLRRSPLSTLVEFEFLASAVRAKRSGFETLREIAAIDDRLDVAEIDRLVDQANRQHDWLTHARRDVAGRLFGGSPEAADQAARD</sequence>
<dbReference type="OrthoDB" id="5504890at2"/>
<dbReference type="AlphaFoldDB" id="H6RNG1"/>
<organism evidence="1 2">
    <name type="scientific">Blastococcus saxobsidens (strain DD2)</name>
    <dbReference type="NCBI Taxonomy" id="1146883"/>
    <lineage>
        <taxon>Bacteria</taxon>
        <taxon>Bacillati</taxon>
        <taxon>Actinomycetota</taxon>
        <taxon>Actinomycetes</taxon>
        <taxon>Geodermatophilales</taxon>
        <taxon>Geodermatophilaceae</taxon>
        <taxon>Blastococcus</taxon>
    </lineage>
</organism>
<gene>
    <name evidence="1" type="ordered locus">BLASA_3037</name>
</gene>
<protein>
    <submittedName>
        <fullName evidence="1">Uncharacterized protein</fullName>
    </submittedName>
</protein>
<reference evidence="2" key="2">
    <citation type="submission" date="2012-02" db="EMBL/GenBank/DDBJ databases">
        <title>Complete genome sequence of Blastococcus saxobsidens strain DD2.</title>
        <authorList>
            <person name="Genoscope."/>
        </authorList>
    </citation>
    <scope>NUCLEOTIDE SEQUENCE [LARGE SCALE GENOMIC DNA]</scope>
    <source>
        <strain evidence="2">DD2</strain>
    </source>
</reference>
<proteinExistence type="predicted"/>
<evidence type="ECO:0000313" key="1">
    <source>
        <dbReference type="EMBL" id="CCG03908.1"/>
    </source>
</evidence>
<dbReference type="STRING" id="1146883.BLASA_3037"/>
<dbReference type="eggNOG" id="COG0451">
    <property type="taxonomic scope" value="Bacteria"/>
</dbReference>
<keyword evidence="2" id="KW-1185">Reference proteome</keyword>
<name>H6RNG1_BLASD</name>
<dbReference type="RefSeq" id="WP_014376788.1">
    <property type="nucleotide sequence ID" value="NC_016943.1"/>
</dbReference>
<accession>H6RNG1</accession>
<dbReference type="HOGENOM" id="CLU_127596_1_0_11"/>
<evidence type="ECO:0000313" key="2">
    <source>
        <dbReference type="Proteomes" id="UP000007517"/>
    </source>
</evidence>
<reference evidence="1 2" key="1">
    <citation type="journal article" date="2012" name="J. Bacteriol.">
        <title>Genome Sequence of Blastococcus saxobsidens DD2, a Stone-Inhabiting Bacterium.</title>
        <authorList>
            <person name="Chouaia B."/>
            <person name="Crotti E."/>
            <person name="Brusetti L."/>
            <person name="Daffonchio D."/>
            <person name="Essoussi I."/>
            <person name="Nouioui I."/>
            <person name="Sbissi I."/>
            <person name="Ghodhbane-Gtari F."/>
            <person name="Gtari M."/>
            <person name="Vacherie B."/>
            <person name="Barbe V."/>
            <person name="Medigue C."/>
            <person name="Gury J."/>
            <person name="Pujic P."/>
            <person name="Normand P."/>
        </authorList>
    </citation>
    <scope>NUCLEOTIDE SEQUENCE [LARGE SCALE GENOMIC DNA]</scope>
    <source>
        <strain evidence="1 2">DD2</strain>
    </source>
</reference>